<name>A0A6A4WPY6_AMPAM</name>
<gene>
    <name evidence="3" type="ORF">FJT64_024026</name>
</gene>
<evidence type="ECO:0000256" key="1">
    <source>
        <dbReference type="SAM" id="Coils"/>
    </source>
</evidence>
<evidence type="ECO:0000256" key="2">
    <source>
        <dbReference type="SAM" id="MobiDB-lite"/>
    </source>
</evidence>
<feature type="coiled-coil region" evidence="1">
    <location>
        <begin position="185"/>
        <end position="254"/>
    </location>
</feature>
<dbReference type="EMBL" id="VIIS01000872">
    <property type="protein sequence ID" value="KAF0304111.1"/>
    <property type="molecule type" value="Genomic_DNA"/>
</dbReference>
<comment type="caution">
    <text evidence="3">The sequence shown here is derived from an EMBL/GenBank/DDBJ whole genome shotgun (WGS) entry which is preliminary data.</text>
</comment>
<dbReference type="Proteomes" id="UP000440578">
    <property type="component" value="Unassembled WGS sequence"/>
</dbReference>
<accession>A0A6A4WPY6</accession>
<dbReference type="AlphaFoldDB" id="A0A6A4WPY6"/>
<organism evidence="3 4">
    <name type="scientific">Amphibalanus amphitrite</name>
    <name type="common">Striped barnacle</name>
    <name type="synonym">Balanus amphitrite</name>
    <dbReference type="NCBI Taxonomy" id="1232801"/>
    <lineage>
        <taxon>Eukaryota</taxon>
        <taxon>Metazoa</taxon>
        <taxon>Ecdysozoa</taxon>
        <taxon>Arthropoda</taxon>
        <taxon>Crustacea</taxon>
        <taxon>Multicrustacea</taxon>
        <taxon>Cirripedia</taxon>
        <taxon>Thoracica</taxon>
        <taxon>Thoracicalcarea</taxon>
        <taxon>Balanomorpha</taxon>
        <taxon>Balanoidea</taxon>
        <taxon>Balanidae</taxon>
        <taxon>Amphibalaninae</taxon>
        <taxon>Amphibalanus</taxon>
    </lineage>
</organism>
<feature type="region of interest" description="Disordered" evidence="2">
    <location>
        <begin position="254"/>
        <end position="275"/>
    </location>
</feature>
<keyword evidence="4" id="KW-1185">Reference proteome</keyword>
<proteinExistence type="predicted"/>
<feature type="compositionally biased region" description="Basic and acidic residues" evidence="2">
    <location>
        <begin position="60"/>
        <end position="73"/>
    </location>
</feature>
<evidence type="ECO:0000313" key="3">
    <source>
        <dbReference type="EMBL" id="KAF0304111.1"/>
    </source>
</evidence>
<evidence type="ECO:0000313" key="4">
    <source>
        <dbReference type="Proteomes" id="UP000440578"/>
    </source>
</evidence>
<keyword evidence="1" id="KW-0175">Coiled coil</keyword>
<feature type="region of interest" description="Disordered" evidence="2">
    <location>
        <begin position="50"/>
        <end position="73"/>
    </location>
</feature>
<sequence length="288" mass="33904">MHTPIFRTEEPLWFLLETAWCSQTQMGLSESTVWDLQSLMGAHQMWTLGDAGMGPSEMPRPPRKEPERQEERTHKLEADRFITDEDPCIKAARREAQLAAARDMLFVPRRRARSLDRALLLAEVLEERGRQVQLRGRERAEEDRQRRQLTDNCLPGAEQTTRGEPERCSAVRHHHEASVYAGRVADYLRRREEEKRLELKEAEQARQNSVLYERQQQLNKLQEYGQNKKWKELTREQVEERRALEEKRRCEERQLEVSVTTGGQDDPPPGLDPISVLCHHTRQKRYSF</sequence>
<reference evidence="3 4" key="1">
    <citation type="submission" date="2019-07" db="EMBL/GenBank/DDBJ databases">
        <title>Draft genome assembly of a fouling barnacle, Amphibalanus amphitrite (Darwin, 1854): The first reference genome for Thecostraca.</title>
        <authorList>
            <person name="Kim W."/>
        </authorList>
    </citation>
    <scope>NUCLEOTIDE SEQUENCE [LARGE SCALE GENOMIC DNA]</scope>
    <source>
        <strain evidence="3">SNU_AA5</strain>
        <tissue evidence="3">Soma without cirri and trophi</tissue>
    </source>
</reference>
<protein>
    <submittedName>
        <fullName evidence="3">Uncharacterized protein</fullName>
    </submittedName>
</protein>